<dbReference type="EMBL" id="JWZT01000283">
    <property type="protein sequence ID" value="KII74766.1"/>
    <property type="molecule type" value="Genomic_DNA"/>
</dbReference>
<reference evidence="2 3" key="1">
    <citation type="journal article" date="2014" name="Genome Biol. Evol.">
        <title>The genome of the myxosporean Thelohanellus kitauei shows adaptations to nutrient acquisition within its fish host.</title>
        <authorList>
            <person name="Yang Y."/>
            <person name="Xiong J."/>
            <person name="Zhou Z."/>
            <person name="Huo F."/>
            <person name="Miao W."/>
            <person name="Ran C."/>
            <person name="Liu Y."/>
            <person name="Zhang J."/>
            <person name="Feng J."/>
            <person name="Wang M."/>
            <person name="Wang M."/>
            <person name="Wang L."/>
            <person name="Yao B."/>
        </authorList>
    </citation>
    <scope>NUCLEOTIDE SEQUENCE [LARGE SCALE GENOMIC DNA]</scope>
    <source>
        <strain evidence="2">Wuqing</strain>
    </source>
</reference>
<keyword evidence="3" id="KW-1185">Reference proteome</keyword>
<dbReference type="Proteomes" id="UP000031668">
    <property type="component" value="Unassembled WGS sequence"/>
</dbReference>
<organism evidence="2 3">
    <name type="scientific">Thelohanellus kitauei</name>
    <name type="common">Myxosporean</name>
    <dbReference type="NCBI Taxonomy" id="669202"/>
    <lineage>
        <taxon>Eukaryota</taxon>
        <taxon>Metazoa</taxon>
        <taxon>Cnidaria</taxon>
        <taxon>Myxozoa</taxon>
        <taxon>Myxosporea</taxon>
        <taxon>Bivalvulida</taxon>
        <taxon>Platysporina</taxon>
        <taxon>Myxobolidae</taxon>
        <taxon>Thelohanellus</taxon>
    </lineage>
</organism>
<evidence type="ECO:0000313" key="2">
    <source>
        <dbReference type="EMBL" id="KII74766.1"/>
    </source>
</evidence>
<evidence type="ECO:0000313" key="3">
    <source>
        <dbReference type="Proteomes" id="UP000031668"/>
    </source>
</evidence>
<comment type="caution">
    <text evidence="2">The sequence shown here is derived from an EMBL/GenBank/DDBJ whole genome shotgun (WGS) entry which is preliminary data.</text>
</comment>
<dbReference type="AlphaFoldDB" id="A0A0C2N556"/>
<evidence type="ECO:0008006" key="4">
    <source>
        <dbReference type="Google" id="ProtNLM"/>
    </source>
</evidence>
<gene>
    <name evidence="2" type="ORF">RF11_00533</name>
</gene>
<proteinExistence type="predicted"/>
<feature type="compositionally biased region" description="Basic and acidic residues" evidence="1">
    <location>
        <begin position="64"/>
        <end position="74"/>
    </location>
</feature>
<sequence>MKRRIVSHHVYHSSVLEKSHESHLGISKTKSWGKLYLWCPSFDADIQKLALYSRRCQLHKRKNPPKESDRDKDYVPSADVSIEERDCRENPEEYWRAYKKEKNLTLLYEAPNLHYSSTLDTIKSNQASIPEMEECHTVEPKSRKQMAPARSKYLRVLPQERHRDHLFAKFLLDFIGIKNMGYLIGTPGHLE</sequence>
<feature type="region of interest" description="Disordered" evidence="1">
    <location>
        <begin position="60"/>
        <end position="85"/>
    </location>
</feature>
<name>A0A0C2N556_THEKT</name>
<protein>
    <recommendedName>
        <fullName evidence="4">Integrase zinc-binding domain-containing protein</fullName>
    </recommendedName>
</protein>
<evidence type="ECO:0000256" key="1">
    <source>
        <dbReference type="SAM" id="MobiDB-lite"/>
    </source>
</evidence>
<accession>A0A0C2N556</accession>